<dbReference type="GO" id="GO:0043107">
    <property type="term" value="P:type IV pilus-dependent motility"/>
    <property type="evidence" value="ECO:0007669"/>
    <property type="project" value="InterPro"/>
</dbReference>
<protein>
    <submittedName>
        <fullName evidence="3">Type 4a pilus biogenesis protein PilO</fullName>
    </submittedName>
</protein>
<sequence>MAFSLDVINKIPGYQRGLILLGLMILLGVGYYFGIYTGKKVELKKQEDAVAKLEKDLQKLEETKKNLAAFEAKAKKLEVELGILEIEIPKSSEIPDILSYISTSGKESGLDFLLFKPGKEKNIKEKNYIEVPVSISVKGTYNSFAVFLDKIRTLDRIINVRNITMKKSSISGGNVILQISCTAVTFKFPN</sequence>
<evidence type="ECO:0000313" key="4">
    <source>
        <dbReference type="Proteomes" id="UP000809273"/>
    </source>
</evidence>
<proteinExistence type="predicted"/>
<keyword evidence="2" id="KW-0472">Membrane</keyword>
<keyword evidence="2" id="KW-1133">Transmembrane helix</keyword>
<dbReference type="AlphaFoldDB" id="A0A9D8KGV1"/>
<evidence type="ECO:0000256" key="1">
    <source>
        <dbReference type="SAM" id="Coils"/>
    </source>
</evidence>
<dbReference type="EMBL" id="JAFGIX010000060">
    <property type="protein sequence ID" value="MBN1573928.1"/>
    <property type="molecule type" value="Genomic_DNA"/>
</dbReference>
<evidence type="ECO:0000256" key="2">
    <source>
        <dbReference type="SAM" id="Phobius"/>
    </source>
</evidence>
<dbReference type="Gene3D" id="3.30.70.60">
    <property type="match status" value="1"/>
</dbReference>
<reference evidence="3" key="1">
    <citation type="journal article" date="2021" name="Environ. Microbiol.">
        <title>Genomic characterization of three novel Desulfobacterota classes expand the metabolic and phylogenetic diversity of the phylum.</title>
        <authorList>
            <person name="Murphy C.L."/>
            <person name="Biggerstaff J."/>
            <person name="Eichhorn A."/>
            <person name="Ewing E."/>
            <person name="Shahan R."/>
            <person name="Soriano D."/>
            <person name="Stewart S."/>
            <person name="VanMol K."/>
            <person name="Walker R."/>
            <person name="Walters P."/>
            <person name="Elshahed M.S."/>
            <person name="Youssef N.H."/>
        </authorList>
    </citation>
    <scope>NUCLEOTIDE SEQUENCE</scope>
    <source>
        <strain evidence="3">Zod_Metabat.24</strain>
    </source>
</reference>
<keyword evidence="1" id="KW-0175">Coiled coil</keyword>
<dbReference type="InterPro" id="IPR007445">
    <property type="entry name" value="PilO"/>
</dbReference>
<dbReference type="Pfam" id="PF04350">
    <property type="entry name" value="PilO"/>
    <property type="match status" value="1"/>
</dbReference>
<evidence type="ECO:0000313" key="3">
    <source>
        <dbReference type="EMBL" id="MBN1573928.1"/>
    </source>
</evidence>
<reference evidence="3" key="2">
    <citation type="submission" date="2021-01" db="EMBL/GenBank/DDBJ databases">
        <authorList>
            <person name="Hahn C.R."/>
            <person name="Youssef N.H."/>
            <person name="Elshahed M."/>
        </authorList>
    </citation>
    <scope>NUCLEOTIDE SEQUENCE</scope>
    <source>
        <strain evidence="3">Zod_Metabat.24</strain>
    </source>
</reference>
<dbReference type="GO" id="GO:0043683">
    <property type="term" value="P:type IV pilus assembly"/>
    <property type="evidence" value="ECO:0007669"/>
    <property type="project" value="InterPro"/>
</dbReference>
<feature type="coiled-coil region" evidence="1">
    <location>
        <begin position="36"/>
        <end position="87"/>
    </location>
</feature>
<dbReference type="PANTHER" id="PTHR39555:SF1">
    <property type="entry name" value="TYPE IV PILUS INNER MEMBRANE COMPONENT PILO"/>
    <property type="match status" value="1"/>
</dbReference>
<dbReference type="InterPro" id="IPR014717">
    <property type="entry name" value="Transl_elong_EF1B/ribsomal_bS6"/>
</dbReference>
<feature type="transmembrane region" description="Helical" evidence="2">
    <location>
        <begin position="17"/>
        <end position="36"/>
    </location>
</feature>
<comment type="caution">
    <text evidence="3">The sequence shown here is derived from an EMBL/GenBank/DDBJ whole genome shotgun (WGS) entry which is preliminary data.</text>
</comment>
<dbReference type="Proteomes" id="UP000809273">
    <property type="component" value="Unassembled WGS sequence"/>
</dbReference>
<dbReference type="PANTHER" id="PTHR39555">
    <property type="entry name" value="FIMBRIAL ASSEMBLY PROTEIN PILO-LIKE PROTEIN-RELATED"/>
    <property type="match status" value="1"/>
</dbReference>
<organism evidence="3 4">
    <name type="scientific">Candidatus Zymogenus saltonus</name>
    <dbReference type="NCBI Taxonomy" id="2844893"/>
    <lineage>
        <taxon>Bacteria</taxon>
        <taxon>Deltaproteobacteria</taxon>
        <taxon>Candidatus Zymogenia</taxon>
        <taxon>Candidatus Zymogeniales</taxon>
        <taxon>Candidatus Zymogenaceae</taxon>
        <taxon>Candidatus Zymogenus</taxon>
    </lineage>
</organism>
<accession>A0A9D8KGV1</accession>
<name>A0A9D8KGV1_9DELT</name>
<gene>
    <name evidence="3" type="primary">pilO</name>
    <name evidence="3" type="ORF">JW984_12090</name>
</gene>
<keyword evidence="2" id="KW-0812">Transmembrane</keyword>